<dbReference type="EMBL" id="BKCJ011215759">
    <property type="protein sequence ID" value="GFD05063.1"/>
    <property type="molecule type" value="Genomic_DNA"/>
</dbReference>
<reference evidence="1" key="1">
    <citation type="journal article" date="2019" name="Sci. Rep.">
        <title>Draft genome of Tanacetum cinerariifolium, the natural source of mosquito coil.</title>
        <authorList>
            <person name="Yamashiro T."/>
            <person name="Shiraishi A."/>
            <person name="Satake H."/>
            <person name="Nakayama K."/>
        </authorList>
    </citation>
    <scope>NUCLEOTIDE SEQUENCE</scope>
</reference>
<evidence type="ECO:0000313" key="1">
    <source>
        <dbReference type="EMBL" id="GFD05063.1"/>
    </source>
</evidence>
<protein>
    <submittedName>
        <fullName evidence="1">Uncharacterized protein</fullName>
    </submittedName>
</protein>
<organism evidence="1">
    <name type="scientific">Tanacetum cinerariifolium</name>
    <name type="common">Dalmatian daisy</name>
    <name type="synonym">Chrysanthemum cinerariifolium</name>
    <dbReference type="NCBI Taxonomy" id="118510"/>
    <lineage>
        <taxon>Eukaryota</taxon>
        <taxon>Viridiplantae</taxon>
        <taxon>Streptophyta</taxon>
        <taxon>Embryophyta</taxon>
        <taxon>Tracheophyta</taxon>
        <taxon>Spermatophyta</taxon>
        <taxon>Magnoliopsida</taxon>
        <taxon>eudicotyledons</taxon>
        <taxon>Gunneridae</taxon>
        <taxon>Pentapetalae</taxon>
        <taxon>asterids</taxon>
        <taxon>campanulids</taxon>
        <taxon>Asterales</taxon>
        <taxon>Asteraceae</taxon>
        <taxon>Asteroideae</taxon>
        <taxon>Anthemideae</taxon>
        <taxon>Anthemidinae</taxon>
        <taxon>Tanacetum</taxon>
    </lineage>
</organism>
<accession>A0A699T6F7</accession>
<sequence length="67" mass="7741">KKEVSMLQLAFHLKQQPRVQADLPQGLNLNNYLPVSLLLQRNLCRLPVRWRPPSPDRAWNTTLPAAQ</sequence>
<dbReference type="AlphaFoldDB" id="A0A699T6F7"/>
<comment type="caution">
    <text evidence="1">The sequence shown here is derived from an EMBL/GenBank/DDBJ whole genome shotgun (WGS) entry which is preliminary data.</text>
</comment>
<name>A0A699T6F7_TANCI</name>
<proteinExistence type="predicted"/>
<gene>
    <name evidence="1" type="ORF">Tci_877032</name>
</gene>
<feature type="non-terminal residue" evidence="1">
    <location>
        <position position="1"/>
    </location>
</feature>